<evidence type="ECO:0000313" key="3">
    <source>
        <dbReference type="Proteomes" id="UP000265800"/>
    </source>
</evidence>
<accession>A0A399ES52</accession>
<evidence type="ECO:0000313" key="2">
    <source>
        <dbReference type="EMBL" id="RIH85402.1"/>
    </source>
</evidence>
<name>A0A399ES52_9DEIN</name>
<evidence type="ECO:0000259" key="1">
    <source>
        <dbReference type="Pfam" id="PF12705"/>
    </source>
</evidence>
<dbReference type="AlphaFoldDB" id="A0A399ES52"/>
<organism evidence="2 3">
    <name type="scientific">Meiothermus luteus</name>
    <dbReference type="NCBI Taxonomy" id="2026184"/>
    <lineage>
        <taxon>Bacteria</taxon>
        <taxon>Thermotogati</taxon>
        <taxon>Deinococcota</taxon>
        <taxon>Deinococci</taxon>
        <taxon>Thermales</taxon>
        <taxon>Thermaceae</taxon>
        <taxon>Meiothermus</taxon>
    </lineage>
</organism>
<dbReference type="InterPro" id="IPR038726">
    <property type="entry name" value="PDDEXK_AddAB-type"/>
</dbReference>
<proteinExistence type="predicted"/>
<protein>
    <submittedName>
        <fullName evidence="2">PD-(D/E)XK nuclease superfamily protein</fullName>
    </submittedName>
</protein>
<dbReference type="SUPFAM" id="SSF52540">
    <property type="entry name" value="P-loop containing nucleoside triphosphate hydrolases"/>
    <property type="match status" value="1"/>
</dbReference>
<keyword evidence="3" id="KW-1185">Reference proteome</keyword>
<gene>
    <name evidence="2" type="ORF">Mlute_01571</name>
</gene>
<dbReference type="EMBL" id="QWKZ01000045">
    <property type="protein sequence ID" value="RIH85402.1"/>
    <property type="molecule type" value="Genomic_DNA"/>
</dbReference>
<feature type="domain" description="PD-(D/E)XK endonuclease-like" evidence="1">
    <location>
        <begin position="447"/>
        <end position="534"/>
    </location>
</feature>
<comment type="caution">
    <text evidence="2">The sequence shown here is derived from an EMBL/GenBank/DDBJ whole genome shotgun (WGS) entry which is preliminary data.</text>
</comment>
<dbReference type="InterPro" id="IPR027417">
    <property type="entry name" value="P-loop_NTPase"/>
</dbReference>
<dbReference type="Proteomes" id="UP000265800">
    <property type="component" value="Unassembled WGS sequence"/>
</dbReference>
<dbReference type="Pfam" id="PF12705">
    <property type="entry name" value="PDDEXK_1"/>
    <property type="match status" value="1"/>
</dbReference>
<sequence>MSEARWVLQAIKRDLAQGLPPLVLAIVAPEPRIPTFLTLADEYGLPLVNQLPLTTADTPEGRLLLALLELPDYPTPSRLLALPELAPLGRAALERGLVGLEAITRLAEELGMGVVWKTWLSRLRAPGEEGLSTTENPPSPLAWAKELLDALPEVRQSPSRERLMERAREAHRIAWGPHFRQWWAALLSETYEPRRPNGGVALLTPNLASGQRFRKVYLTYAVEGTYGAGEAEDYFVPEELRVGLAEALRQAGGLLPRRFMGRDRLLLEELRTRAEELVVTYPEADQEGPLERDPVLVGPSPAPLPPLPAASPLEVTPPQPYRPGLGTVPLTSPTVEELRRYEECSMRYWADRFAEAPKPEWWQLWLGELRDLGSLVPARLEALAQRFPQAEGWMRRHYPLLKELRLGFCLENAGLRVRLDGILRKGPEAQIYRFVAPNTPPQKAQEEVQRRWAERWAAAYLLTHPKQIQRVSLWAWPVLGEPVLVYGKPIEEPWRSLKRLQDKVQEVRARYLAGEVRPNPGFRCRSCPVKDVCREGSLG</sequence>
<reference evidence="2 3" key="1">
    <citation type="submission" date="2018-08" db="EMBL/GenBank/DDBJ databases">
        <title>Meiothermus luteus KCTC 52599 genome sequencing project.</title>
        <authorList>
            <person name="Da Costa M.S."/>
            <person name="Albuquerque L."/>
            <person name="Raposo P."/>
            <person name="Froufe H.J.C."/>
            <person name="Barroso C.S."/>
            <person name="Egas C."/>
        </authorList>
    </citation>
    <scope>NUCLEOTIDE SEQUENCE [LARGE SCALE GENOMIC DNA]</scope>
    <source>
        <strain evidence="2 3">KCTC 52599</strain>
    </source>
</reference>